<keyword evidence="5 7" id="KW-1133">Transmembrane helix</keyword>
<dbReference type="EMBL" id="JAHEAC010000065">
    <property type="protein sequence ID" value="MBX8644471.1"/>
    <property type="molecule type" value="Genomic_DNA"/>
</dbReference>
<organism evidence="9 11">
    <name type="scientific">Candidatus Sysuiplasma superficiale</name>
    <dbReference type="NCBI Taxonomy" id="2823368"/>
    <lineage>
        <taxon>Archaea</taxon>
        <taxon>Methanobacteriati</taxon>
        <taxon>Thermoplasmatota</taxon>
        <taxon>Thermoplasmata</taxon>
        <taxon>Candidatus Sysuiplasmatales</taxon>
        <taxon>Candidatus Sysuiplasmataceae</taxon>
        <taxon>Candidatus Sysuiplasma</taxon>
    </lineage>
</organism>
<evidence type="ECO:0000256" key="2">
    <source>
        <dbReference type="ARBA" id="ARBA00022676"/>
    </source>
</evidence>
<proteinExistence type="predicted"/>
<dbReference type="EC" id="2.4.-.-" evidence="9"/>
<evidence type="ECO:0000256" key="4">
    <source>
        <dbReference type="ARBA" id="ARBA00022692"/>
    </source>
</evidence>
<keyword evidence="3 9" id="KW-0808">Transferase</keyword>
<feature type="transmembrane region" description="Helical" evidence="7">
    <location>
        <begin position="384"/>
        <end position="408"/>
    </location>
</feature>
<dbReference type="AlphaFoldDB" id="A0A8J7YJX5"/>
<dbReference type="EMBL" id="JAGVSJ010000006">
    <property type="protein sequence ID" value="MBX8631594.1"/>
    <property type="molecule type" value="Genomic_DNA"/>
</dbReference>
<dbReference type="Pfam" id="PF13632">
    <property type="entry name" value="Glyco_trans_2_3"/>
    <property type="match status" value="1"/>
</dbReference>
<dbReference type="GO" id="GO:0016020">
    <property type="term" value="C:membrane"/>
    <property type="evidence" value="ECO:0007669"/>
    <property type="project" value="UniProtKB-SubCell"/>
</dbReference>
<dbReference type="Proteomes" id="UP000716004">
    <property type="component" value="Unassembled WGS sequence"/>
</dbReference>
<accession>A0A8J7YJX5</accession>
<dbReference type="Gene3D" id="3.90.550.10">
    <property type="entry name" value="Spore Coat Polysaccharide Biosynthesis Protein SpsA, Chain A"/>
    <property type="match status" value="1"/>
</dbReference>
<evidence type="ECO:0000256" key="5">
    <source>
        <dbReference type="ARBA" id="ARBA00022989"/>
    </source>
</evidence>
<dbReference type="InterPro" id="IPR001173">
    <property type="entry name" value="Glyco_trans_2-like"/>
</dbReference>
<sequence length="559" mass="62877">MQNHSELNSSPGHVGLDERSRRVGKFFYSVLFSIFITLEAALALFIINWHHAASVALFFVLSFIFLISSYGTARQLVSLVTGYRSLPSLHNAPAGKHVAMLYTTMNDVVPECLDSISQTYPCDVFILDDSTDEAKKRVVDTIASVKDYRIIRRSERKSYKAGAINNWFIKFGRDYDYIVLLDSDSYLPSDWVEEALKFAEHPSNGNVAVFQGMINIWNLDTRFVTVQAPMSRIGQFTWEEKLANELDAVFCYGHNVMIRMDALRQIEGFVEGYVSEDFATAVSLSELGWKTRFVPLHTYEAMPENVRGFIRRQNKWTRGAMEFFTLSRKGISRGKKFILLQTPLGHITNLLMPVGMFLTIYGFSSTKSGASGFISSFISNPLQTYWSVPILRFVLLSAIFFSAISAAVRFRTGIGYVANLRYRLLSAAISSISIPYEIKSMLSYIVTGLKNIPVTPKNEDVLSFREVLSISRYSLIIEVALFAGIVYVNPLGGVFNLTWLIPMMVAPVVITRMSRKEQTHPLANEMSARKSTCLYPDPAGVHRSLAHPLSTHDPAGTRN</sequence>
<dbReference type="GO" id="GO:0016757">
    <property type="term" value="F:glycosyltransferase activity"/>
    <property type="evidence" value="ECO:0007669"/>
    <property type="project" value="UniProtKB-KW"/>
</dbReference>
<dbReference type="Proteomes" id="UP000750197">
    <property type="component" value="Unassembled WGS sequence"/>
</dbReference>
<keyword evidence="2 9" id="KW-0328">Glycosyltransferase</keyword>
<evidence type="ECO:0000313" key="9">
    <source>
        <dbReference type="EMBL" id="MBX8631594.1"/>
    </source>
</evidence>
<evidence type="ECO:0000256" key="6">
    <source>
        <dbReference type="ARBA" id="ARBA00023136"/>
    </source>
</evidence>
<evidence type="ECO:0000259" key="8">
    <source>
        <dbReference type="Pfam" id="PF13632"/>
    </source>
</evidence>
<feature type="transmembrane region" description="Helical" evidence="7">
    <location>
        <begin position="53"/>
        <end position="73"/>
    </location>
</feature>
<dbReference type="PANTHER" id="PTHR43867">
    <property type="entry name" value="CELLULOSE SYNTHASE CATALYTIC SUBUNIT A [UDP-FORMING]"/>
    <property type="match status" value="1"/>
</dbReference>
<protein>
    <submittedName>
        <fullName evidence="9">Glycosyltransferase</fullName>
        <ecNumber evidence="9">2.4.-.-</ecNumber>
    </submittedName>
</protein>
<dbReference type="InterPro" id="IPR029044">
    <property type="entry name" value="Nucleotide-diphossugar_trans"/>
</dbReference>
<comment type="caution">
    <text evidence="9">The sequence shown here is derived from an EMBL/GenBank/DDBJ whole genome shotgun (WGS) entry which is preliminary data.</text>
</comment>
<keyword evidence="6 7" id="KW-0472">Membrane</keyword>
<dbReference type="SUPFAM" id="SSF53448">
    <property type="entry name" value="Nucleotide-diphospho-sugar transferases"/>
    <property type="match status" value="1"/>
</dbReference>
<evidence type="ECO:0000256" key="3">
    <source>
        <dbReference type="ARBA" id="ARBA00022679"/>
    </source>
</evidence>
<evidence type="ECO:0000256" key="7">
    <source>
        <dbReference type="SAM" id="Phobius"/>
    </source>
</evidence>
<feature type="domain" description="Glycosyltransferase 2-like" evidence="8">
    <location>
        <begin position="177"/>
        <end position="362"/>
    </location>
</feature>
<name>A0A8J7YJX5_9ARCH</name>
<dbReference type="InterPro" id="IPR050321">
    <property type="entry name" value="Glycosyltr_2/OpgH_subfam"/>
</dbReference>
<feature type="transmembrane region" description="Helical" evidence="7">
    <location>
        <begin position="26"/>
        <end position="47"/>
    </location>
</feature>
<keyword evidence="4 7" id="KW-0812">Transmembrane</keyword>
<comment type="subcellular location">
    <subcellularLocation>
        <location evidence="1">Membrane</location>
        <topology evidence="1">Multi-pass membrane protein</topology>
    </subcellularLocation>
</comment>
<dbReference type="PANTHER" id="PTHR43867:SF2">
    <property type="entry name" value="CELLULOSE SYNTHASE CATALYTIC SUBUNIT A [UDP-FORMING]"/>
    <property type="match status" value="1"/>
</dbReference>
<gene>
    <name evidence="9" type="ORF">J9259_03610</name>
    <name evidence="10" type="ORF">KIY12_07105</name>
</gene>
<evidence type="ECO:0000313" key="11">
    <source>
        <dbReference type="Proteomes" id="UP000716004"/>
    </source>
</evidence>
<feature type="transmembrane region" description="Helical" evidence="7">
    <location>
        <begin position="337"/>
        <end position="364"/>
    </location>
</feature>
<evidence type="ECO:0000256" key="1">
    <source>
        <dbReference type="ARBA" id="ARBA00004141"/>
    </source>
</evidence>
<evidence type="ECO:0000313" key="10">
    <source>
        <dbReference type="EMBL" id="MBX8644471.1"/>
    </source>
</evidence>
<reference evidence="9" key="1">
    <citation type="submission" date="2021-04" db="EMBL/GenBank/DDBJ databases">
        <title>Genomic insights into ecological role and evolution of a novel Thermoplasmata order Candidatus Sysuiplasmatales.</title>
        <authorList>
            <person name="Yuan Y."/>
        </authorList>
    </citation>
    <scope>NUCLEOTIDE SEQUENCE</scope>
    <source>
        <strain evidence="10">TUT19-bin139</strain>
        <strain evidence="9">YP2-bin.285</strain>
    </source>
</reference>